<evidence type="ECO:0000256" key="1">
    <source>
        <dbReference type="SAM" id="Phobius"/>
    </source>
</evidence>
<dbReference type="AlphaFoldDB" id="A0A1H6YFE6"/>
<evidence type="ECO:0000313" key="3">
    <source>
        <dbReference type="Proteomes" id="UP000183315"/>
    </source>
</evidence>
<dbReference type="InterPro" id="IPR025443">
    <property type="entry name" value="DUF4307"/>
</dbReference>
<keyword evidence="1" id="KW-1133">Transmembrane helix</keyword>
<keyword evidence="3" id="KW-1185">Reference proteome</keyword>
<accession>A0A1H6YFE6</accession>
<reference evidence="3" key="1">
    <citation type="submission" date="2016-10" db="EMBL/GenBank/DDBJ databases">
        <authorList>
            <person name="Varghese N."/>
        </authorList>
    </citation>
    <scope>NUCLEOTIDE SEQUENCE [LARGE SCALE GENOMIC DNA]</scope>
    <source>
        <strain evidence="3">DSM 24868</strain>
    </source>
</reference>
<sequence>MSTPEPDEGTGAVPRLSPRTWALVIAGIVALVGVTAWYAFVASHEAVRWKDVGFSVVSPTEITVTYDVYLYDDVDADCTLRALNTRFTEVGVATQRVSLEDGRQQRLEATLTTTEEATTAQVNYCVPVD</sequence>
<dbReference type="STRING" id="1043493.SAMN05421637_1535"/>
<feature type="transmembrane region" description="Helical" evidence="1">
    <location>
        <begin position="20"/>
        <end position="40"/>
    </location>
</feature>
<dbReference type="EMBL" id="FNZI01000003">
    <property type="protein sequence ID" value="SEJ35475.1"/>
    <property type="molecule type" value="Genomic_DNA"/>
</dbReference>
<dbReference type="eggNOG" id="ENOG5033B4I">
    <property type="taxonomic scope" value="Bacteria"/>
</dbReference>
<evidence type="ECO:0000313" key="2">
    <source>
        <dbReference type="EMBL" id="SEJ35475.1"/>
    </source>
</evidence>
<dbReference type="Pfam" id="PF14155">
    <property type="entry name" value="DUF4307"/>
    <property type="match status" value="1"/>
</dbReference>
<organism evidence="2 3">
    <name type="scientific">Demequina mangrovi</name>
    <dbReference type="NCBI Taxonomy" id="1043493"/>
    <lineage>
        <taxon>Bacteria</taxon>
        <taxon>Bacillati</taxon>
        <taxon>Actinomycetota</taxon>
        <taxon>Actinomycetes</taxon>
        <taxon>Micrococcales</taxon>
        <taxon>Demequinaceae</taxon>
        <taxon>Demequina</taxon>
    </lineage>
</organism>
<name>A0A1H6YFE6_9MICO</name>
<gene>
    <name evidence="2" type="ORF">SAMN05421637_1535</name>
</gene>
<keyword evidence="1" id="KW-0472">Membrane</keyword>
<keyword evidence="1" id="KW-0812">Transmembrane</keyword>
<dbReference type="Proteomes" id="UP000183315">
    <property type="component" value="Unassembled WGS sequence"/>
</dbReference>
<dbReference type="RefSeq" id="WP_052405889.1">
    <property type="nucleotide sequence ID" value="NZ_BBLU01000008.1"/>
</dbReference>
<proteinExistence type="predicted"/>
<protein>
    <recommendedName>
        <fullName evidence="4">DUF4307 domain-containing protein</fullName>
    </recommendedName>
</protein>
<evidence type="ECO:0008006" key="4">
    <source>
        <dbReference type="Google" id="ProtNLM"/>
    </source>
</evidence>